<dbReference type="EMBL" id="MU004231">
    <property type="protein sequence ID" value="KAF2673982.1"/>
    <property type="molecule type" value="Genomic_DNA"/>
</dbReference>
<dbReference type="OrthoDB" id="2115716at2759"/>
<evidence type="ECO:0000313" key="3">
    <source>
        <dbReference type="EMBL" id="KAF2673982.1"/>
    </source>
</evidence>
<dbReference type="GO" id="GO:0016887">
    <property type="term" value="F:ATP hydrolysis activity"/>
    <property type="evidence" value="ECO:0007669"/>
    <property type="project" value="InterPro"/>
</dbReference>
<reference evidence="3" key="1">
    <citation type="journal article" date="2020" name="Stud. Mycol.">
        <title>101 Dothideomycetes genomes: a test case for predicting lifestyles and emergence of pathogens.</title>
        <authorList>
            <person name="Haridas S."/>
            <person name="Albert R."/>
            <person name="Binder M."/>
            <person name="Bloem J."/>
            <person name="Labutti K."/>
            <person name="Salamov A."/>
            <person name="Andreopoulos B."/>
            <person name="Baker S."/>
            <person name="Barry K."/>
            <person name="Bills G."/>
            <person name="Bluhm B."/>
            <person name="Cannon C."/>
            <person name="Castanera R."/>
            <person name="Culley D."/>
            <person name="Daum C."/>
            <person name="Ezra D."/>
            <person name="Gonzalez J."/>
            <person name="Henrissat B."/>
            <person name="Kuo A."/>
            <person name="Liang C."/>
            <person name="Lipzen A."/>
            <person name="Lutzoni F."/>
            <person name="Magnuson J."/>
            <person name="Mondo S."/>
            <person name="Nolan M."/>
            <person name="Ohm R."/>
            <person name="Pangilinan J."/>
            <person name="Park H.-J."/>
            <person name="Ramirez L."/>
            <person name="Alfaro M."/>
            <person name="Sun H."/>
            <person name="Tritt A."/>
            <person name="Yoshinaga Y."/>
            <person name="Zwiers L.-H."/>
            <person name="Turgeon B."/>
            <person name="Goodwin S."/>
            <person name="Spatafora J."/>
            <person name="Crous P."/>
            <person name="Grigoriev I."/>
        </authorList>
    </citation>
    <scope>NUCLEOTIDE SEQUENCE</scope>
    <source>
        <strain evidence="3">CBS 115976</strain>
    </source>
</reference>
<sequence length="513" mass="57622">MTKSTMTDTKAESNRPPREPQQDPLAADYIRNAQEIRINTDLVIIQRLKNLYPGKHVTIVPSPATCDIVGFGKSGEAIVTPDPNSNGTAEGPLEWHQYVAPPSRLDGSFGNISTKTLFGKYLVSWKGLEYIVFVIEGRDGANSTFPVTNQYIIGNSPKEVSPLVLAAGLFTSQLHEEIWVYDQGYWQKDAALWRSIEKAEWKNVILDQKMKKSLIDDISRFYDNRSTYQRLGVPWKRGVIFHGPPGNGKTISIKATMHMLYKRKDEVPTLYVKTLANFRGPEAALNDIFSKARALAPCYLVFEDLDSLVTDSVRSFFLNQVDGIAANDGILMVGSTNHLERLDPGISKRPSRFDRKYLFPNPDLEQRIQYAEFWRHKVLQNQELEDSASLEAPGGDMDIEFPSELCPAFAKITESFSFAYMQEAFLASLLELVVGSDDDSASEEDKPDDEDELDKYPLWVALKKQVKILREQIGKGDDAKRSSVLPPTKPMMIGHAMATPRYSMAATRVNPSN</sequence>
<feature type="region of interest" description="Disordered" evidence="1">
    <location>
        <begin position="1"/>
        <end position="23"/>
    </location>
</feature>
<dbReference type="InterPro" id="IPR003959">
    <property type="entry name" value="ATPase_AAA_core"/>
</dbReference>
<dbReference type="GO" id="GO:1990275">
    <property type="term" value="F:preribosome binding"/>
    <property type="evidence" value="ECO:0007669"/>
    <property type="project" value="TreeGrafter"/>
</dbReference>
<evidence type="ECO:0000256" key="1">
    <source>
        <dbReference type="SAM" id="MobiDB-lite"/>
    </source>
</evidence>
<dbReference type="GO" id="GO:0003723">
    <property type="term" value="F:RNA binding"/>
    <property type="evidence" value="ECO:0007669"/>
    <property type="project" value="TreeGrafter"/>
</dbReference>
<keyword evidence="4" id="KW-1185">Reference proteome</keyword>
<evidence type="ECO:0000313" key="4">
    <source>
        <dbReference type="Proteomes" id="UP000799302"/>
    </source>
</evidence>
<dbReference type="GO" id="GO:0005634">
    <property type="term" value="C:nucleus"/>
    <property type="evidence" value="ECO:0007669"/>
    <property type="project" value="TreeGrafter"/>
</dbReference>
<dbReference type="Gene3D" id="3.40.50.300">
    <property type="entry name" value="P-loop containing nucleotide triphosphate hydrolases"/>
    <property type="match status" value="1"/>
</dbReference>
<dbReference type="PANTHER" id="PTHR23077">
    <property type="entry name" value="AAA-FAMILY ATPASE"/>
    <property type="match status" value="1"/>
</dbReference>
<dbReference type="Proteomes" id="UP000799302">
    <property type="component" value="Unassembled WGS sequence"/>
</dbReference>
<evidence type="ECO:0000259" key="2">
    <source>
        <dbReference type="Pfam" id="PF00004"/>
    </source>
</evidence>
<dbReference type="SUPFAM" id="SSF52540">
    <property type="entry name" value="P-loop containing nucleoside triphosphate hydrolases"/>
    <property type="match status" value="1"/>
</dbReference>
<dbReference type="AlphaFoldDB" id="A0A6A6UP14"/>
<proteinExistence type="predicted"/>
<dbReference type="GO" id="GO:0005524">
    <property type="term" value="F:ATP binding"/>
    <property type="evidence" value="ECO:0007669"/>
    <property type="project" value="InterPro"/>
</dbReference>
<dbReference type="PANTHER" id="PTHR23077:SF132">
    <property type="entry name" value="ATP-DEPENDENT ZN PROTEASE"/>
    <property type="match status" value="1"/>
</dbReference>
<name>A0A6A6UP14_9PEZI</name>
<dbReference type="InterPro" id="IPR050168">
    <property type="entry name" value="AAA_ATPase_domain"/>
</dbReference>
<protein>
    <submittedName>
        <fullName evidence="3">ATPase</fullName>
    </submittedName>
</protein>
<feature type="compositionally biased region" description="Basic and acidic residues" evidence="1">
    <location>
        <begin position="9"/>
        <end position="21"/>
    </location>
</feature>
<dbReference type="GO" id="GO:0042254">
    <property type="term" value="P:ribosome biogenesis"/>
    <property type="evidence" value="ECO:0007669"/>
    <property type="project" value="TreeGrafter"/>
</dbReference>
<gene>
    <name evidence="3" type="ORF">BT63DRAFT_422083</name>
</gene>
<feature type="domain" description="ATPase AAA-type core" evidence="2">
    <location>
        <begin position="239"/>
        <end position="360"/>
    </location>
</feature>
<dbReference type="CDD" id="cd19481">
    <property type="entry name" value="RecA-like_protease"/>
    <property type="match status" value="1"/>
</dbReference>
<dbReference type="InterPro" id="IPR027417">
    <property type="entry name" value="P-loop_NTPase"/>
</dbReference>
<organism evidence="3 4">
    <name type="scientific">Microthyrium microscopicum</name>
    <dbReference type="NCBI Taxonomy" id="703497"/>
    <lineage>
        <taxon>Eukaryota</taxon>
        <taxon>Fungi</taxon>
        <taxon>Dikarya</taxon>
        <taxon>Ascomycota</taxon>
        <taxon>Pezizomycotina</taxon>
        <taxon>Dothideomycetes</taxon>
        <taxon>Dothideomycetes incertae sedis</taxon>
        <taxon>Microthyriales</taxon>
        <taxon>Microthyriaceae</taxon>
        <taxon>Microthyrium</taxon>
    </lineage>
</organism>
<accession>A0A6A6UP14</accession>
<dbReference type="Pfam" id="PF00004">
    <property type="entry name" value="AAA"/>
    <property type="match status" value="1"/>
</dbReference>